<gene>
    <name evidence="1" type="ORF">HUO14_10245</name>
</gene>
<accession>A0ABX2N3N3</accession>
<name>A0ABX2N3N3_9SPHN</name>
<dbReference type="RefSeq" id="WP_176279804.1">
    <property type="nucleotide sequence ID" value="NZ_JABWMH010000003.1"/>
</dbReference>
<sequence length="90" mass="8481">MILSTLTTGLQPISDTESAGIVAGSSRDVGLIGSHVSLGVDALTGGSGTNSSAASLGNMQGSIVNGAVGQASGAIRDALGSVRGILGGGQ</sequence>
<dbReference type="Proteomes" id="UP000652427">
    <property type="component" value="Unassembled WGS sequence"/>
</dbReference>
<organism evidence="1 2">
    <name type="scientific">Parasphingorhabdus flavimaris</name>
    <dbReference type="NCBI Taxonomy" id="266812"/>
    <lineage>
        <taxon>Bacteria</taxon>
        <taxon>Pseudomonadati</taxon>
        <taxon>Pseudomonadota</taxon>
        <taxon>Alphaproteobacteria</taxon>
        <taxon>Sphingomonadales</taxon>
        <taxon>Sphingomonadaceae</taxon>
        <taxon>Parasphingorhabdus</taxon>
    </lineage>
</organism>
<comment type="caution">
    <text evidence="1">The sequence shown here is derived from an EMBL/GenBank/DDBJ whole genome shotgun (WGS) entry which is preliminary data.</text>
</comment>
<evidence type="ECO:0000313" key="2">
    <source>
        <dbReference type="Proteomes" id="UP000652427"/>
    </source>
</evidence>
<protein>
    <submittedName>
        <fullName evidence="1">Uncharacterized protein</fullName>
    </submittedName>
</protein>
<keyword evidence="2" id="KW-1185">Reference proteome</keyword>
<proteinExistence type="predicted"/>
<evidence type="ECO:0000313" key="1">
    <source>
        <dbReference type="EMBL" id="NVD28284.1"/>
    </source>
</evidence>
<dbReference type="EMBL" id="JABWMH010000003">
    <property type="protein sequence ID" value="NVD28284.1"/>
    <property type="molecule type" value="Genomic_DNA"/>
</dbReference>
<reference evidence="1 2" key="1">
    <citation type="submission" date="2020-06" db="EMBL/GenBank/DDBJ databases">
        <authorList>
            <person name="Kim S.-J."/>
            <person name="Park S.-J."/>
        </authorList>
    </citation>
    <scope>NUCLEOTIDE SEQUENCE [LARGE SCALE GENOMIC DNA]</scope>
    <source>
        <strain evidence="1 2">SW-151</strain>
    </source>
</reference>